<evidence type="ECO:0000313" key="5">
    <source>
        <dbReference type="Proteomes" id="UP000310576"/>
    </source>
</evidence>
<reference evidence="4 5" key="1">
    <citation type="journal article" date="2019" name="Vet. Microbiol.">
        <title>Development of multi locus sequence typing (MLST) of Rodentibacter pneumotropicus.</title>
        <authorList>
            <person name="Adhikary S."/>
            <person name="Bisgaard M."/>
            <person name="Boot R."/>
            <person name="Benga L."/>
            <person name="Nicklas W."/>
            <person name="Christensen H."/>
        </authorList>
    </citation>
    <scope>NUCLEOTIDE SEQUENCE [LARGE SCALE GENOMIC DNA]</scope>
    <source>
        <strain evidence="3 5">1596_07</strain>
        <strain evidence="2 4">Ac84</strain>
    </source>
</reference>
<accession>A0A4S2PZ94</accession>
<evidence type="ECO:0000313" key="2">
    <source>
        <dbReference type="EMBL" id="THA11297.1"/>
    </source>
</evidence>
<dbReference type="EMBL" id="QXNG01000070">
    <property type="protein sequence ID" value="THA14497.1"/>
    <property type="molecule type" value="Genomic_DNA"/>
</dbReference>
<dbReference type="Proteomes" id="UP000306758">
    <property type="component" value="Unassembled WGS sequence"/>
</dbReference>
<gene>
    <name evidence="3" type="ORF">D3M76_07515</name>
    <name evidence="2" type="ORF">D3M78_00335</name>
    <name evidence="1" type="ORF">MUU45_001164</name>
</gene>
<reference evidence="1 6" key="2">
    <citation type="journal article" date="2022" name="Microbiol. Spectr.">
        <title>Microbiota of the Pregnant Mouse: Characterization of the Bacterial Communities in the Oral Cavity, Lung, Intestine, and Vagina through Culture and DNA Sequencing.</title>
        <authorList>
            <person name="Greenberg J.M."/>
            <person name="Romero R."/>
            <person name="Winters A.D."/>
            <person name="Galaz J."/>
            <person name="Garcia-Flores V."/>
            <person name="Arenas-Hernandez M."/>
            <person name="Panzer J."/>
            <person name="Shaffer Z."/>
            <person name="Kracht D.J."/>
            <person name="Gomez-Lopez N."/>
            <person name="Theis K.R."/>
        </authorList>
    </citation>
    <scope>NUCLEOTIDE SEQUENCE [LARGE SCALE GENOMIC DNA]</scope>
    <source>
        <strain evidence="1 6">MAC-C1-H1</strain>
    </source>
</reference>
<comment type="caution">
    <text evidence="2">The sequence shown here is derived from an EMBL/GenBank/DDBJ whole genome shotgun (WGS) entry which is preliminary data.</text>
</comment>
<dbReference type="Proteomes" id="UP000310576">
    <property type="component" value="Unassembled WGS sequence"/>
</dbReference>
<evidence type="ECO:0000313" key="3">
    <source>
        <dbReference type="EMBL" id="THA14497.1"/>
    </source>
</evidence>
<dbReference type="Proteomes" id="UP001206350">
    <property type="component" value="Unassembled WGS sequence"/>
</dbReference>
<sequence>MNTQIPQSIINIANAMKGQNNHGTSYPIYAVQRLIKEYGIDPDYEHDDATYVLKDEPDISFDNEDELKEYLVSEEGKDNKKSDFDECFYRERWETETFFFSKKAAEEFINNRAGMRFYVISAWDNHELKAIRELLLSINGDSEHY</sequence>
<keyword evidence="6" id="KW-1185">Reference proteome</keyword>
<dbReference type="EMBL" id="QXNI01000002">
    <property type="protein sequence ID" value="THA11297.1"/>
    <property type="molecule type" value="Genomic_DNA"/>
</dbReference>
<evidence type="ECO:0000313" key="1">
    <source>
        <dbReference type="EMBL" id="MCQ9121614.1"/>
    </source>
</evidence>
<evidence type="ECO:0000313" key="6">
    <source>
        <dbReference type="Proteomes" id="UP001206350"/>
    </source>
</evidence>
<evidence type="ECO:0000313" key="4">
    <source>
        <dbReference type="Proteomes" id="UP000306758"/>
    </source>
</evidence>
<organism evidence="2 4">
    <name type="scientific">Rodentibacter pneumotropicus</name>
    <dbReference type="NCBI Taxonomy" id="758"/>
    <lineage>
        <taxon>Bacteria</taxon>
        <taxon>Pseudomonadati</taxon>
        <taxon>Pseudomonadota</taxon>
        <taxon>Gammaproteobacteria</taxon>
        <taxon>Pasteurellales</taxon>
        <taxon>Pasteurellaceae</taxon>
        <taxon>Rodentibacter</taxon>
    </lineage>
</organism>
<name>A0A4S2PZ94_9PAST</name>
<reference evidence="1" key="3">
    <citation type="submission" date="2023-08" db="EMBL/GenBank/DDBJ databases">
        <authorList>
            <person name="Greenberg J.M."/>
            <person name="Romero R."/>
            <person name="Winters A.D."/>
            <person name="Galaz J."/>
            <person name="Garcia-Flores V."/>
            <person name="Arenas-Hernandez M."/>
            <person name="Panzer J."/>
            <person name="Shaffer Z."/>
            <person name="Kracht D.J."/>
            <person name="Gomez-Lopez N."/>
            <person name="Theis K.R."/>
        </authorList>
    </citation>
    <scope>NUCLEOTIDE SEQUENCE</scope>
    <source>
        <strain evidence="1">MAC-C1-H1</strain>
    </source>
</reference>
<proteinExistence type="predicted"/>
<dbReference type="AlphaFoldDB" id="A0A4S2PZ94"/>
<protein>
    <submittedName>
        <fullName evidence="2">Uncharacterized protein</fullName>
    </submittedName>
</protein>
<dbReference type="EMBL" id="JALJCU010000021">
    <property type="protein sequence ID" value="MCQ9121614.1"/>
    <property type="molecule type" value="Genomic_DNA"/>
</dbReference>
<dbReference type="RefSeq" id="WP_136122781.1">
    <property type="nucleotide sequence ID" value="NZ_JALJCU010000021.1"/>
</dbReference>